<keyword evidence="1" id="KW-0808">Transferase</keyword>
<dbReference type="GO" id="GO:0019563">
    <property type="term" value="P:glycerol catabolic process"/>
    <property type="evidence" value="ECO:0007669"/>
    <property type="project" value="TreeGrafter"/>
</dbReference>
<dbReference type="GO" id="GO:0005829">
    <property type="term" value="C:cytosol"/>
    <property type="evidence" value="ECO:0007669"/>
    <property type="project" value="TreeGrafter"/>
</dbReference>
<dbReference type="InterPro" id="IPR004006">
    <property type="entry name" value="DhaK_dom"/>
</dbReference>
<dbReference type="Proteomes" id="UP000216363">
    <property type="component" value="Unassembled WGS sequence"/>
</dbReference>
<dbReference type="AlphaFoldDB" id="A0A256GG87"/>
<evidence type="ECO:0000259" key="5">
    <source>
        <dbReference type="PROSITE" id="PS51481"/>
    </source>
</evidence>
<dbReference type="Gene3D" id="3.30.1180.20">
    <property type="entry name" value="Dihydroxyacetone kinase, domain 2"/>
    <property type="match status" value="1"/>
</dbReference>
<evidence type="ECO:0000256" key="4">
    <source>
        <dbReference type="ARBA" id="ARBA00022840"/>
    </source>
</evidence>
<dbReference type="PANTHER" id="PTHR28629:SF4">
    <property type="entry name" value="TRIOKINASE_FMN CYCLASE"/>
    <property type="match status" value="1"/>
</dbReference>
<sequence>MKKLMNRPQDFVDEMLDGLVAAHPSLERDGENGRVIRRAQSAAASVKTKVGIVSGGGSGHLPLFTGYVGNGLLDSCSIGNVFEGPTVGSCMDAIKFANRGQGVLRLYGNYGGDRMNFDMAGELLEDEIRTTTVLGTDDIASAGAEERGKRRGVAGIIYAYKAAGAAAEAGGDLETVSTVAQRTVDMTRTIGVALSPCQVPGAHRPSFILGEDEIEMGMGIHGEPGIWRDRLKPANAIIDEMIERLLADRPQGAGSKLSILLNSLGATPLEELFILYRRAVQKLSEAGIQIVQPLVGHFATSMEMAGVSVSLCFADAEIEQLLAAPASCPFWTVRS</sequence>
<dbReference type="InterPro" id="IPR050861">
    <property type="entry name" value="Dihydroxyacetone_Kinase"/>
</dbReference>
<accession>A0A256GG87</accession>
<dbReference type="GO" id="GO:0004371">
    <property type="term" value="F:glycerone kinase activity"/>
    <property type="evidence" value="ECO:0007669"/>
    <property type="project" value="InterPro"/>
</dbReference>
<name>A0A256GG87_9HYPH</name>
<dbReference type="GO" id="GO:0005524">
    <property type="term" value="F:ATP binding"/>
    <property type="evidence" value="ECO:0007669"/>
    <property type="project" value="UniProtKB-KW"/>
</dbReference>
<evidence type="ECO:0000256" key="1">
    <source>
        <dbReference type="ARBA" id="ARBA00022679"/>
    </source>
</evidence>
<comment type="caution">
    <text evidence="6">The sequence shown here is derived from an EMBL/GenBank/DDBJ whole genome shotgun (WGS) entry which is preliminary data.</text>
</comment>
<dbReference type="RefSeq" id="WP_094515289.1">
    <property type="nucleotide sequence ID" value="NZ_JBHEEP010000020.1"/>
</dbReference>
<evidence type="ECO:0000313" key="7">
    <source>
        <dbReference type="Proteomes" id="UP000216363"/>
    </source>
</evidence>
<evidence type="ECO:0000313" key="6">
    <source>
        <dbReference type="EMBL" id="OYR25916.1"/>
    </source>
</evidence>
<keyword evidence="2" id="KW-0547">Nucleotide-binding</keyword>
<dbReference type="FunFam" id="3.40.50.10440:FF:000001">
    <property type="entry name" value="Dihydroxyacetone kinase, DhaK subunit"/>
    <property type="match status" value="1"/>
</dbReference>
<protein>
    <submittedName>
        <fullName evidence="6">Dak1 domain protein</fullName>
    </submittedName>
</protein>
<dbReference type="FunFam" id="3.30.1180.20:FF:000001">
    <property type="entry name" value="Dihydroxyacetone kinase 1"/>
    <property type="match status" value="1"/>
</dbReference>
<dbReference type="PROSITE" id="PS51481">
    <property type="entry name" value="DHAK"/>
    <property type="match status" value="1"/>
</dbReference>
<dbReference type="Pfam" id="PF02733">
    <property type="entry name" value="Dak1"/>
    <property type="match status" value="1"/>
</dbReference>
<keyword evidence="3" id="KW-0418">Kinase</keyword>
<proteinExistence type="predicted"/>
<dbReference type="EMBL" id="NNRN01000056">
    <property type="protein sequence ID" value="OYR25916.1"/>
    <property type="molecule type" value="Genomic_DNA"/>
</dbReference>
<dbReference type="SUPFAM" id="SSF82549">
    <property type="entry name" value="DAK1/DegV-like"/>
    <property type="match status" value="1"/>
</dbReference>
<gene>
    <name evidence="6" type="ORF">CES86_3970</name>
</gene>
<organism evidence="6 7">
    <name type="scientific">Brucella lupini</name>
    <dbReference type="NCBI Taxonomy" id="255457"/>
    <lineage>
        <taxon>Bacteria</taxon>
        <taxon>Pseudomonadati</taxon>
        <taxon>Pseudomonadota</taxon>
        <taxon>Alphaproteobacteria</taxon>
        <taxon>Hyphomicrobiales</taxon>
        <taxon>Brucellaceae</taxon>
        <taxon>Brucella/Ochrobactrum group</taxon>
        <taxon>Brucella</taxon>
    </lineage>
</organism>
<keyword evidence="4" id="KW-0067">ATP-binding</keyword>
<reference evidence="6 7" key="1">
    <citation type="submission" date="2017-07" db="EMBL/GenBank/DDBJ databases">
        <title>Draft genome of Ochrobactrum lupini type strain LUP21.</title>
        <authorList>
            <person name="Krzyzanowska D.M."/>
            <person name="Jafra S."/>
        </authorList>
    </citation>
    <scope>NUCLEOTIDE SEQUENCE [LARGE SCALE GENOMIC DNA]</scope>
    <source>
        <strain evidence="6 7">LUP21</strain>
    </source>
</reference>
<feature type="domain" description="DhaK" evidence="5">
    <location>
        <begin position="7"/>
        <end position="331"/>
    </location>
</feature>
<dbReference type="Gene3D" id="3.40.50.10440">
    <property type="entry name" value="Dihydroxyacetone kinase, domain 1"/>
    <property type="match status" value="1"/>
</dbReference>
<evidence type="ECO:0000256" key="3">
    <source>
        <dbReference type="ARBA" id="ARBA00022777"/>
    </source>
</evidence>
<dbReference type="PANTHER" id="PTHR28629">
    <property type="entry name" value="TRIOKINASE/FMN CYCLASE"/>
    <property type="match status" value="1"/>
</dbReference>
<evidence type="ECO:0000256" key="2">
    <source>
        <dbReference type="ARBA" id="ARBA00022741"/>
    </source>
</evidence>